<name>A0AAV4VHJ3_CAEEX</name>
<comment type="caution">
    <text evidence="1">The sequence shown here is derived from an EMBL/GenBank/DDBJ whole genome shotgun (WGS) entry which is preliminary data.</text>
</comment>
<reference evidence="1 2" key="1">
    <citation type="submission" date="2021-06" db="EMBL/GenBank/DDBJ databases">
        <title>Caerostris extrusa draft genome.</title>
        <authorList>
            <person name="Kono N."/>
            <person name="Arakawa K."/>
        </authorList>
    </citation>
    <scope>NUCLEOTIDE SEQUENCE [LARGE SCALE GENOMIC DNA]</scope>
</reference>
<keyword evidence="2" id="KW-1185">Reference proteome</keyword>
<dbReference type="AlphaFoldDB" id="A0AAV4VHJ3"/>
<organism evidence="1 2">
    <name type="scientific">Caerostris extrusa</name>
    <name type="common">Bark spider</name>
    <name type="synonym">Caerostris bankana</name>
    <dbReference type="NCBI Taxonomy" id="172846"/>
    <lineage>
        <taxon>Eukaryota</taxon>
        <taxon>Metazoa</taxon>
        <taxon>Ecdysozoa</taxon>
        <taxon>Arthropoda</taxon>
        <taxon>Chelicerata</taxon>
        <taxon>Arachnida</taxon>
        <taxon>Araneae</taxon>
        <taxon>Araneomorphae</taxon>
        <taxon>Entelegynae</taxon>
        <taxon>Araneoidea</taxon>
        <taxon>Araneidae</taxon>
        <taxon>Caerostris</taxon>
    </lineage>
</organism>
<proteinExistence type="predicted"/>
<sequence>MTSFLNTADITFSCKLETYRISHSFWEVTSNSDSTTRVCYEPLFECELAFIKKGPLPAETGPSEEVHEDDWGMTCEDVCGRSFMDWVNLPKRNCAVWRRLKDEPSFHRCFGKSKGCTIVNTVLHVFSSEDREAGRSWDREESDFIAPSEWIALSSSPHNFFDFPEELPLNTIKISTGAHLYGYTVLFNMKF</sequence>
<dbReference type="EMBL" id="BPLR01014518">
    <property type="protein sequence ID" value="GIY69299.1"/>
    <property type="molecule type" value="Genomic_DNA"/>
</dbReference>
<evidence type="ECO:0000313" key="2">
    <source>
        <dbReference type="Proteomes" id="UP001054945"/>
    </source>
</evidence>
<gene>
    <name evidence="1" type="ORF">CEXT_343261</name>
</gene>
<protein>
    <submittedName>
        <fullName evidence="1">Uncharacterized protein</fullName>
    </submittedName>
</protein>
<accession>A0AAV4VHJ3</accession>
<evidence type="ECO:0000313" key="1">
    <source>
        <dbReference type="EMBL" id="GIY69299.1"/>
    </source>
</evidence>
<dbReference type="Proteomes" id="UP001054945">
    <property type="component" value="Unassembled WGS sequence"/>
</dbReference>